<gene>
    <name evidence="3" type="ORF">BDZ90DRAFT_275875</name>
</gene>
<feature type="compositionally biased region" description="Basic residues" evidence="1">
    <location>
        <begin position="242"/>
        <end position="256"/>
    </location>
</feature>
<feature type="compositionally biased region" description="Basic and acidic residues" evidence="1">
    <location>
        <begin position="224"/>
        <end position="241"/>
    </location>
</feature>
<evidence type="ECO:0000256" key="2">
    <source>
        <dbReference type="SAM" id="SignalP"/>
    </source>
</evidence>
<proteinExistence type="predicted"/>
<organism evidence="3 4">
    <name type="scientific">Jaminaea rosea</name>
    <dbReference type="NCBI Taxonomy" id="1569628"/>
    <lineage>
        <taxon>Eukaryota</taxon>
        <taxon>Fungi</taxon>
        <taxon>Dikarya</taxon>
        <taxon>Basidiomycota</taxon>
        <taxon>Ustilaginomycotina</taxon>
        <taxon>Exobasidiomycetes</taxon>
        <taxon>Microstromatales</taxon>
        <taxon>Microstromatales incertae sedis</taxon>
        <taxon>Jaminaea</taxon>
    </lineage>
</organism>
<evidence type="ECO:0000256" key="1">
    <source>
        <dbReference type="SAM" id="MobiDB-lite"/>
    </source>
</evidence>
<evidence type="ECO:0008006" key="5">
    <source>
        <dbReference type="Google" id="ProtNLM"/>
    </source>
</evidence>
<protein>
    <recommendedName>
        <fullName evidence="5">Ig-like domain-containing protein</fullName>
    </recommendedName>
</protein>
<dbReference type="AlphaFoldDB" id="A0A316UQ59"/>
<accession>A0A316UQ59</accession>
<keyword evidence="4" id="KW-1185">Reference proteome</keyword>
<feature type="region of interest" description="Disordered" evidence="1">
    <location>
        <begin position="76"/>
        <end position="147"/>
    </location>
</feature>
<feature type="chain" id="PRO_5016448700" description="Ig-like domain-containing protein" evidence="2">
    <location>
        <begin position="26"/>
        <end position="265"/>
    </location>
</feature>
<dbReference type="RefSeq" id="XP_025359887.1">
    <property type="nucleotide sequence ID" value="XM_025508906.1"/>
</dbReference>
<feature type="compositionally biased region" description="Pro residues" evidence="1">
    <location>
        <begin position="166"/>
        <end position="177"/>
    </location>
</feature>
<feature type="compositionally biased region" description="Polar residues" evidence="1">
    <location>
        <begin position="87"/>
        <end position="96"/>
    </location>
</feature>
<feature type="signal peptide" evidence="2">
    <location>
        <begin position="1"/>
        <end position="25"/>
    </location>
</feature>
<evidence type="ECO:0000313" key="4">
    <source>
        <dbReference type="Proteomes" id="UP000245884"/>
    </source>
</evidence>
<feature type="compositionally biased region" description="Acidic residues" evidence="1">
    <location>
        <begin position="130"/>
        <end position="139"/>
    </location>
</feature>
<feature type="compositionally biased region" description="Polar residues" evidence="1">
    <location>
        <begin position="212"/>
        <end position="222"/>
    </location>
</feature>
<reference evidence="3 4" key="1">
    <citation type="journal article" date="2018" name="Mol. Biol. Evol.">
        <title>Broad Genomic Sampling Reveals a Smut Pathogenic Ancestry of the Fungal Clade Ustilaginomycotina.</title>
        <authorList>
            <person name="Kijpornyongpan T."/>
            <person name="Mondo S.J."/>
            <person name="Barry K."/>
            <person name="Sandor L."/>
            <person name="Lee J."/>
            <person name="Lipzen A."/>
            <person name="Pangilinan J."/>
            <person name="LaButti K."/>
            <person name="Hainaut M."/>
            <person name="Henrissat B."/>
            <person name="Grigoriev I.V."/>
            <person name="Spatafora J.W."/>
            <person name="Aime M.C."/>
        </authorList>
    </citation>
    <scope>NUCLEOTIDE SEQUENCE [LARGE SCALE GENOMIC DNA]</scope>
    <source>
        <strain evidence="3 4">MCA 5214</strain>
    </source>
</reference>
<name>A0A316UQ59_9BASI</name>
<feature type="compositionally biased region" description="Acidic residues" evidence="1">
    <location>
        <begin position="200"/>
        <end position="210"/>
    </location>
</feature>
<dbReference type="Proteomes" id="UP000245884">
    <property type="component" value="Unassembled WGS sequence"/>
</dbReference>
<keyword evidence="2" id="KW-0732">Signal</keyword>
<evidence type="ECO:0000313" key="3">
    <source>
        <dbReference type="EMBL" id="PWN25275.1"/>
    </source>
</evidence>
<feature type="region of interest" description="Disordered" evidence="1">
    <location>
        <begin position="164"/>
        <end position="265"/>
    </location>
</feature>
<dbReference type="EMBL" id="KZ819676">
    <property type="protein sequence ID" value="PWN25275.1"/>
    <property type="molecule type" value="Genomic_DNA"/>
</dbReference>
<dbReference type="GeneID" id="37030729"/>
<sequence length="265" mass="28478">MEGDLAALLLLRLLLLLLLLLLPRGLPSASTAGGGCCMRGDAAWRDGIAKCRGRAPSMWTCPLTAGATRAACGEERKSSRVEWSGSEGKSTSVDGFSSSSARASANDSPTPLRRRRRFHIHCQSGRSVNEGDDGGDGDGNEGGRRDSGLQVARGREMAALCRAIGPPFPPSAEPFPPVRTRKPHPPPDITCYSLVGQGGDADDDVAEGEEQNVASGKVTTCDGSAKREDEEEQRCVDEVGSKQKRRRRRPRPRRRLANWAANSWS</sequence>